<proteinExistence type="predicted"/>
<sequence length="91" mass="11109">MCFVQSNTIKNMTISRCLNNIKKKTATSYRSVFEKEERAKETTTKYEWRERERKKKNRSPERENAALKMYVCSLRMHAAREIYKEVRRREI</sequence>
<dbReference type="AlphaFoldDB" id="A0A834ML22"/>
<evidence type="ECO:0000313" key="2">
    <source>
        <dbReference type="EMBL" id="KAF7282269.1"/>
    </source>
</evidence>
<evidence type="ECO:0000256" key="1">
    <source>
        <dbReference type="SAM" id="MobiDB-lite"/>
    </source>
</evidence>
<gene>
    <name evidence="2" type="ORF">GWI33_002990</name>
</gene>
<evidence type="ECO:0000313" key="3">
    <source>
        <dbReference type="Proteomes" id="UP000625711"/>
    </source>
</evidence>
<reference evidence="2" key="1">
    <citation type="submission" date="2020-08" db="EMBL/GenBank/DDBJ databases">
        <title>Genome sequencing and assembly of the red palm weevil Rhynchophorus ferrugineus.</title>
        <authorList>
            <person name="Dias G.B."/>
            <person name="Bergman C.M."/>
            <person name="Manee M."/>
        </authorList>
    </citation>
    <scope>NUCLEOTIDE SEQUENCE</scope>
    <source>
        <strain evidence="2">AA-2017</strain>
        <tissue evidence="2">Whole larva</tissue>
    </source>
</reference>
<feature type="compositionally biased region" description="Basic and acidic residues" evidence="1">
    <location>
        <begin position="36"/>
        <end position="51"/>
    </location>
</feature>
<dbReference type="EMBL" id="JAACXV010000182">
    <property type="protein sequence ID" value="KAF7282269.1"/>
    <property type="molecule type" value="Genomic_DNA"/>
</dbReference>
<dbReference type="Proteomes" id="UP000625711">
    <property type="component" value="Unassembled WGS sequence"/>
</dbReference>
<protein>
    <submittedName>
        <fullName evidence="2">Uncharacterized protein</fullName>
    </submittedName>
</protein>
<feature type="region of interest" description="Disordered" evidence="1">
    <location>
        <begin position="36"/>
        <end position="62"/>
    </location>
</feature>
<name>A0A834ML22_RHYFE</name>
<keyword evidence="3" id="KW-1185">Reference proteome</keyword>
<accession>A0A834ML22</accession>
<comment type="caution">
    <text evidence="2">The sequence shown here is derived from an EMBL/GenBank/DDBJ whole genome shotgun (WGS) entry which is preliminary data.</text>
</comment>
<organism evidence="2 3">
    <name type="scientific">Rhynchophorus ferrugineus</name>
    <name type="common">Red palm weevil</name>
    <name type="synonym">Curculio ferrugineus</name>
    <dbReference type="NCBI Taxonomy" id="354439"/>
    <lineage>
        <taxon>Eukaryota</taxon>
        <taxon>Metazoa</taxon>
        <taxon>Ecdysozoa</taxon>
        <taxon>Arthropoda</taxon>
        <taxon>Hexapoda</taxon>
        <taxon>Insecta</taxon>
        <taxon>Pterygota</taxon>
        <taxon>Neoptera</taxon>
        <taxon>Endopterygota</taxon>
        <taxon>Coleoptera</taxon>
        <taxon>Polyphaga</taxon>
        <taxon>Cucujiformia</taxon>
        <taxon>Curculionidae</taxon>
        <taxon>Dryophthorinae</taxon>
        <taxon>Rhynchophorus</taxon>
    </lineage>
</organism>